<sequence length="162" mass="17660">MESGIIRTSLCLASLYDIAVGTIPTETFPDLWPRVWPAISFVDRQPYSDPGRHLADLKIITFFLLGHLQDESQTRALIYSTPGVLVVAAKIWTMLLQPGNRLLANNAFMDLCKFIVRLGLCAARLTGTAVTRTAVSGSGTGPPVRQEVNVEVLTDGSRPSHP</sequence>
<name>A0AAD7CZQ7_MYCRO</name>
<evidence type="ECO:0000313" key="2">
    <source>
        <dbReference type="Proteomes" id="UP001221757"/>
    </source>
</evidence>
<accession>A0AAD7CZQ7</accession>
<reference evidence="1" key="1">
    <citation type="submission" date="2023-03" db="EMBL/GenBank/DDBJ databases">
        <title>Massive genome expansion in bonnet fungi (Mycena s.s.) driven by repeated elements and novel gene families across ecological guilds.</title>
        <authorList>
            <consortium name="Lawrence Berkeley National Laboratory"/>
            <person name="Harder C.B."/>
            <person name="Miyauchi S."/>
            <person name="Viragh M."/>
            <person name="Kuo A."/>
            <person name="Thoen E."/>
            <person name="Andreopoulos B."/>
            <person name="Lu D."/>
            <person name="Skrede I."/>
            <person name="Drula E."/>
            <person name="Henrissat B."/>
            <person name="Morin E."/>
            <person name="Kohler A."/>
            <person name="Barry K."/>
            <person name="LaButti K."/>
            <person name="Morin E."/>
            <person name="Salamov A."/>
            <person name="Lipzen A."/>
            <person name="Mereny Z."/>
            <person name="Hegedus B."/>
            <person name="Baldrian P."/>
            <person name="Stursova M."/>
            <person name="Weitz H."/>
            <person name="Taylor A."/>
            <person name="Grigoriev I.V."/>
            <person name="Nagy L.G."/>
            <person name="Martin F."/>
            <person name="Kauserud H."/>
        </authorList>
    </citation>
    <scope>NUCLEOTIDE SEQUENCE</scope>
    <source>
        <strain evidence="1">CBHHK067</strain>
    </source>
</reference>
<dbReference type="Proteomes" id="UP001221757">
    <property type="component" value="Unassembled WGS sequence"/>
</dbReference>
<organism evidence="1 2">
    <name type="scientific">Mycena rosella</name>
    <name type="common">Pink bonnet</name>
    <name type="synonym">Agaricus rosellus</name>
    <dbReference type="NCBI Taxonomy" id="1033263"/>
    <lineage>
        <taxon>Eukaryota</taxon>
        <taxon>Fungi</taxon>
        <taxon>Dikarya</taxon>
        <taxon>Basidiomycota</taxon>
        <taxon>Agaricomycotina</taxon>
        <taxon>Agaricomycetes</taxon>
        <taxon>Agaricomycetidae</taxon>
        <taxon>Agaricales</taxon>
        <taxon>Marasmiineae</taxon>
        <taxon>Mycenaceae</taxon>
        <taxon>Mycena</taxon>
    </lineage>
</organism>
<dbReference type="EMBL" id="JARKIE010000172">
    <property type="protein sequence ID" value="KAJ7671813.1"/>
    <property type="molecule type" value="Genomic_DNA"/>
</dbReference>
<evidence type="ECO:0000313" key="1">
    <source>
        <dbReference type="EMBL" id="KAJ7671813.1"/>
    </source>
</evidence>
<protein>
    <submittedName>
        <fullName evidence="1">Uncharacterized protein</fullName>
    </submittedName>
</protein>
<keyword evidence="2" id="KW-1185">Reference proteome</keyword>
<dbReference type="AlphaFoldDB" id="A0AAD7CZQ7"/>
<comment type="caution">
    <text evidence="1">The sequence shown here is derived from an EMBL/GenBank/DDBJ whole genome shotgun (WGS) entry which is preliminary data.</text>
</comment>
<gene>
    <name evidence="1" type="ORF">B0H17DRAFT_1208993</name>
</gene>
<proteinExistence type="predicted"/>